<dbReference type="Proteomes" id="UP000007939">
    <property type="component" value="Chromosome"/>
</dbReference>
<dbReference type="EMBL" id="CP002659">
    <property type="protein sequence ID" value="AEC02187.1"/>
    <property type="molecule type" value="Genomic_DNA"/>
</dbReference>
<evidence type="ECO:0000313" key="4">
    <source>
        <dbReference type="EMBL" id="AEC02187.1"/>
    </source>
</evidence>
<dbReference type="GO" id="GO:0005829">
    <property type="term" value="C:cytosol"/>
    <property type="evidence" value="ECO:0007669"/>
    <property type="project" value="TreeGrafter"/>
</dbReference>
<dbReference type="Pfam" id="PF02525">
    <property type="entry name" value="Flavodoxin_2"/>
    <property type="match status" value="1"/>
</dbReference>
<dbReference type="Gene3D" id="3.40.50.360">
    <property type="match status" value="1"/>
</dbReference>
<dbReference type="STRING" id="760011.Spico_0963"/>
<evidence type="ECO:0000256" key="2">
    <source>
        <dbReference type="ARBA" id="ARBA00023002"/>
    </source>
</evidence>
<evidence type="ECO:0000313" key="5">
    <source>
        <dbReference type="Proteomes" id="UP000007939"/>
    </source>
</evidence>
<dbReference type="HOGENOM" id="CLU_058643_1_0_12"/>
<dbReference type="PANTHER" id="PTHR10204:SF34">
    <property type="entry name" value="NAD(P)H DEHYDROGENASE [QUINONE] 1 ISOFORM 1"/>
    <property type="match status" value="1"/>
</dbReference>
<dbReference type="InterPro" id="IPR051545">
    <property type="entry name" value="NAD(P)H_dehydrogenase_qn"/>
</dbReference>
<accession>F4GIQ3</accession>
<dbReference type="KEGG" id="scc:Spico_0963"/>
<protein>
    <submittedName>
        <fullName evidence="4">NAD(P)H dehydrogenase (Quinone)</fullName>
    </submittedName>
</protein>
<dbReference type="RefSeq" id="WP_013739582.1">
    <property type="nucleotide sequence ID" value="NC_015436.1"/>
</dbReference>
<sequence>MQTVLVFCHPRRDSYNGTLLSAVTECIEKKGRSYKVIDLYADGFDPRLDAQDLVLYEKGQTTDGKVKGYQKMLKASDELIIIAPIWWYELPAIFKGFLDKVLLPGFAYERDKNGDLVGKLTNIKRTTIITTSEAPAYTLLKPQASYVRSILMKGALTDIGLKNIIWKHIGNMNSPRGEKKRKDFLVDIKHHFTMAP</sequence>
<evidence type="ECO:0000259" key="3">
    <source>
        <dbReference type="Pfam" id="PF02525"/>
    </source>
</evidence>
<dbReference type="eggNOG" id="COG2249">
    <property type="taxonomic scope" value="Bacteria"/>
</dbReference>
<reference evidence="4 5" key="2">
    <citation type="journal article" date="2012" name="Stand. Genomic Sci.">
        <title>Complete genome sequence of the termite hindgut bacterium Spirochaeta coccoides type strain (SPN1(T)), reclassification in the genus Sphaerochaeta as Sphaerochaeta coccoides comb. nov. and emendations of the family Spirochaetaceae and the genus Sphaerochaeta.</title>
        <authorList>
            <person name="Abt B."/>
            <person name="Han C."/>
            <person name="Scheuner C."/>
            <person name="Lu M."/>
            <person name="Lapidus A."/>
            <person name="Nolan M."/>
            <person name="Lucas S."/>
            <person name="Hammon N."/>
            <person name="Deshpande S."/>
            <person name="Cheng J.F."/>
            <person name="Tapia R."/>
            <person name="Goodwin L.A."/>
            <person name="Pitluck S."/>
            <person name="Liolios K."/>
            <person name="Pagani I."/>
            <person name="Ivanova N."/>
            <person name="Mavromatis K."/>
            <person name="Mikhailova N."/>
            <person name="Huntemann M."/>
            <person name="Pati A."/>
            <person name="Chen A."/>
            <person name="Palaniappan K."/>
            <person name="Land M."/>
            <person name="Hauser L."/>
            <person name="Brambilla E.M."/>
            <person name="Rohde M."/>
            <person name="Spring S."/>
            <person name="Gronow S."/>
            <person name="Goker M."/>
            <person name="Woyke T."/>
            <person name="Bristow J."/>
            <person name="Eisen J.A."/>
            <person name="Markowitz V."/>
            <person name="Hugenholtz P."/>
            <person name="Kyrpides N.C."/>
            <person name="Klenk H.P."/>
            <person name="Detter J.C."/>
        </authorList>
    </citation>
    <scope>NUCLEOTIDE SEQUENCE [LARGE SCALE GENOMIC DNA]</scope>
    <source>
        <strain evidence="5">ATCC BAA-1237 / DSM 17374 / SPN1</strain>
    </source>
</reference>
<name>F4GIQ3_PARC1</name>
<dbReference type="InterPro" id="IPR029039">
    <property type="entry name" value="Flavoprotein-like_sf"/>
</dbReference>
<feature type="domain" description="Flavodoxin-like fold" evidence="3">
    <location>
        <begin position="1"/>
        <end position="186"/>
    </location>
</feature>
<dbReference type="InterPro" id="IPR003680">
    <property type="entry name" value="Flavodoxin_fold"/>
</dbReference>
<dbReference type="PANTHER" id="PTHR10204">
    <property type="entry name" value="NAD P H OXIDOREDUCTASE-RELATED"/>
    <property type="match status" value="1"/>
</dbReference>
<keyword evidence="5" id="KW-1185">Reference proteome</keyword>
<gene>
    <name evidence="4" type="ordered locus">Spico_0963</name>
</gene>
<evidence type="ECO:0000256" key="1">
    <source>
        <dbReference type="ARBA" id="ARBA00006252"/>
    </source>
</evidence>
<dbReference type="AlphaFoldDB" id="F4GIQ3"/>
<reference evidence="5" key="1">
    <citation type="submission" date="2011-04" db="EMBL/GenBank/DDBJ databases">
        <title>The complete genome of Spirochaeta coccoides DSM 17374.</title>
        <authorList>
            <person name="Lucas S."/>
            <person name="Copeland A."/>
            <person name="Lapidus A."/>
            <person name="Bruce D."/>
            <person name="Goodwin L."/>
            <person name="Pitluck S."/>
            <person name="Peters L."/>
            <person name="Kyrpides N."/>
            <person name="Mavromatis K."/>
            <person name="Pagani I."/>
            <person name="Ivanova N."/>
            <person name="Ovchinnikova G."/>
            <person name="Lu M."/>
            <person name="Detter J.C."/>
            <person name="Tapia R."/>
            <person name="Han C."/>
            <person name="Land M."/>
            <person name="Hauser L."/>
            <person name="Markowitz V."/>
            <person name="Cheng J.-F."/>
            <person name="Hugenholtz P."/>
            <person name="Woyke T."/>
            <person name="Wu D."/>
            <person name="Spring S."/>
            <person name="Schroeder M."/>
            <person name="Brambilla E."/>
            <person name="Klenk H.-P."/>
            <person name="Eisen J.A."/>
        </authorList>
    </citation>
    <scope>NUCLEOTIDE SEQUENCE [LARGE SCALE GENOMIC DNA]</scope>
    <source>
        <strain evidence="5">ATCC BAA-1237 / DSM 17374 / SPN1</strain>
    </source>
</reference>
<keyword evidence="2" id="KW-0560">Oxidoreductase</keyword>
<dbReference type="OrthoDB" id="9798454at2"/>
<organism evidence="4 5">
    <name type="scientific">Parasphaerochaeta coccoides (strain ATCC BAA-1237 / DSM 17374 / SPN1)</name>
    <name type="common">Sphaerochaeta coccoides</name>
    <dbReference type="NCBI Taxonomy" id="760011"/>
    <lineage>
        <taxon>Bacteria</taxon>
        <taxon>Pseudomonadati</taxon>
        <taxon>Spirochaetota</taxon>
        <taxon>Spirochaetia</taxon>
        <taxon>Spirochaetales</taxon>
        <taxon>Sphaerochaetaceae</taxon>
        <taxon>Parasphaerochaeta</taxon>
    </lineage>
</organism>
<dbReference type="SUPFAM" id="SSF52218">
    <property type="entry name" value="Flavoproteins"/>
    <property type="match status" value="1"/>
</dbReference>
<dbReference type="GO" id="GO:0003955">
    <property type="term" value="F:NAD(P)H dehydrogenase (quinone) activity"/>
    <property type="evidence" value="ECO:0007669"/>
    <property type="project" value="TreeGrafter"/>
</dbReference>
<comment type="similarity">
    <text evidence="1">Belongs to the NAD(P)H dehydrogenase (quinone) family.</text>
</comment>
<proteinExistence type="inferred from homology"/>